<organism evidence="2 3">
    <name type="scientific">Paenibacillus allorhizosphaerae</name>
    <dbReference type="NCBI Taxonomy" id="2849866"/>
    <lineage>
        <taxon>Bacteria</taxon>
        <taxon>Bacillati</taxon>
        <taxon>Bacillota</taxon>
        <taxon>Bacilli</taxon>
        <taxon>Bacillales</taxon>
        <taxon>Paenibacillaceae</taxon>
        <taxon>Paenibacillus</taxon>
    </lineage>
</organism>
<evidence type="ECO:0000313" key="2">
    <source>
        <dbReference type="EMBL" id="CAG7652637.1"/>
    </source>
</evidence>
<dbReference type="PROSITE" id="PS51257">
    <property type="entry name" value="PROKAR_LIPOPROTEIN"/>
    <property type="match status" value="1"/>
</dbReference>
<evidence type="ECO:0000313" key="3">
    <source>
        <dbReference type="Proteomes" id="UP000730618"/>
    </source>
</evidence>
<name>A0ABM8VPC4_9BACL</name>
<feature type="signal peptide" evidence="1">
    <location>
        <begin position="1"/>
        <end position="21"/>
    </location>
</feature>
<gene>
    <name evidence="2" type="ORF">PAECIP111802_05285</name>
</gene>
<keyword evidence="3" id="KW-1185">Reference proteome</keyword>
<sequence length="110" mass="12133">MIKMYNKAVLLLLIFSVVTMGCSKGKETAPKAEESGSKEPINLTLYLGQPGIFDFESTGVTEAIKKKFPHITLDIILRGKNKDYKDLIATGVLPDIIYDSASFTVSNSFR</sequence>
<accession>A0ABM8VPC4</accession>
<feature type="chain" id="PRO_5046335761" description="Extracellular solute-binding protein" evidence="1">
    <location>
        <begin position="22"/>
        <end position="110"/>
    </location>
</feature>
<dbReference type="RefSeq" id="WP_218101505.1">
    <property type="nucleotide sequence ID" value="NZ_CAJVCE010000018.1"/>
</dbReference>
<keyword evidence="1" id="KW-0732">Signal</keyword>
<comment type="caution">
    <text evidence="2">The sequence shown here is derived from an EMBL/GenBank/DDBJ whole genome shotgun (WGS) entry which is preliminary data.</text>
</comment>
<proteinExistence type="predicted"/>
<evidence type="ECO:0000256" key="1">
    <source>
        <dbReference type="SAM" id="SignalP"/>
    </source>
</evidence>
<dbReference type="Proteomes" id="UP000730618">
    <property type="component" value="Unassembled WGS sequence"/>
</dbReference>
<protein>
    <recommendedName>
        <fullName evidence="4">Extracellular solute-binding protein</fullName>
    </recommendedName>
</protein>
<evidence type="ECO:0008006" key="4">
    <source>
        <dbReference type="Google" id="ProtNLM"/>
    </source>
</evidence>
<reference evidence="2 3" key="1">
    <citation type="submission" date="2021-06" db="EMBL/GenBank/DDBJ databases">
        <authorList>
            <person name="Criscuolo A."/>
        </authorList>
    </citation>
    <scope>NUCLEOTIDE SEQUENCE [LARGE SCALE GENOMIC DNA]</scope>
    <source>
        <strain evidence="3">CIP 111802</strain>
    </source>
</reference>
<dbReference type="EMBL" id="CAJVCE010000018">
    <property type="protein sequence ID" value="CAG7652637.1"/>
    <property type="molecule type" value="Genomic_DNA"/>
</dbReference>